<name>A0A7H0IEY4_9ACTN</name>
<reference evidence="1 2" key="1">
    <citation type="submission" date="2020-08" db="EMBL/GenBank/DDBJ databases">
        <title>A novel species.</title>
        <authorList>
            <person name="Gao J."/>
        </authorList>
    </citation>
    <scope>NUCLEOTIDE SEQUENCE [LARGE SCALE GENOMIC DNA]</scope>
    <source>
        <strain evidence="1 2">CRXT-G-22</strain>
    </source>
</reference>
<organism evidence="1 2">
    <name type="scientific">Streptomyces roseirectus</name>
    <dbReference type="NCBI Taxonomy" id="2768066"/>
    <lineage>
        <taxon>Bacteria</taxon>
        <taxon>Bacillati</taxon>
        <taxon>Actinomycetota</taxon>
        <taxon>Actinomycetes</taxon>
        <taxon>Kitasatosporales</taxon>
        <taxon>Streptomycetaceae</taxon>
        <taxon>Streptomyces</taxon>
    </lineage>
</organism>
<dbReference type="KEGG" id="sroi:IAG44_19200"/>
<evidence type="ECO:0000313" key="2">
    <source>
        <dbReference type="Proteomes" id="UP000516052"/>
    </source>
</evidence>
<sequence>MEPGTLLYDPTTDKVGEFQARSGKYAMLRPVGGGIEWQADPDTLRPPTDSERIGAGVKAANAQATRKYPLLEPTVDITSVPEPYPNCASCADLVLLAKSAGEKRDLSAQVDARVLMRQHHKQAHLTRADPA</sequence>
<protein>
    <submittedName>
        <fullName evidence="1">Uncharacterized protein</fullName>
    </submittedName>
</protein>
<dbReference type="Proteomes" id="UP000516052">
    <property type="component" value="Chromosome"/>
</dbReference>
<evidence type="ECO:0000313" key="1">
    <source>
        <dbReference type="EMBL" id="QNP71350.1"/>
    </source>
</evidence>
<gene>
    <name evidence="1" type="ORF">IAG44_19200</name>
</gene>
<keyword evidence="2" id="KW-1185">Reference proteome</keyword>
<proteinExistence type="predicted"/>
<accession>A0A7H0IEY4</accession>
<dbReference type="EMBL" id="CP060828">
    <property type="protein sequence ID" value="QNP71350.1"/>
    <property type="molecule type" value="Genomic_DNA"/>
</dbReference>
<dbReference type="AlphaFoldDB" id="A0A7H0IEY4"/>
<dbReference type="RefSeq" id="WP_187748321.1">
    <property type="nucleotide sequence ID" value="NZ_CP060828.1"/>
</dbReference>